<comment type="caution">
    <text evidence="1">The sequence shown here is derived from an EMBL/GenBank/DDBJ whole genome shotgun (WGS) entry which is preliminary data.</text>
</comment>
<proteinExistence type="predicted"/>
<keyword evidence="1" id="KW-0378">Hydrolase</keyword>
<sequence>MSDMAVAETAGAADAVSVRLAAVFLPAPLPREGRIAFWDPAGEVWHSEPTPDAPPTHTELTVVRPHGAGVRRRTAPALSLPIEAALPHLVRARRDPAAHPATACWGAAALHALRLTARGRMLPGLTATGHDAWRAGPLDPDD</sequence>
<dbReference type="GO" id="GO:0004386">
    <property type="term" value="F:helicase activity"/>
    <property type="evidence" value="ECO:0007669"/>
    <property type="project" value="UniProtKB-KW"/>
</dbReference>
<keyword evidence="2" id="KW-1185">Reference proteome</keyword>
<evidence type="ECO:0000313" key="1">
    <source>
        <dbReference type="EMBL" id="MER6985061.1"/>
    </source>
</evidence>
<evidence type="ECO:0000313" key="2">
    <source>
        <dbReference type="Proteomes" id="UP001458415"/>
    </source>
</evidence>
<reference evidence="1 2" key="1">
    <citation type="submission" date="2024-06" db="EMBL/GenBank/DDBJ databases">
        <title>The Natural Products Discovery Center: Release of the First 8490 Sequenced Strains for Exploring Actinobacteria Biosynthetic Diversity.</title>
        <authorList>
            <person name="Kalkreuter E."/>
            <person name="Kautsar S.A."/>
            <person name="Yang D."/>
            <person name="Bader C.D."/>
            <person name="Teijaro C.N."/>
            <person name="Fluegel L."/>
            <person name="Davis C.M."/>
            <person name="Simpson J.R."/>
            <person name="Lauterbach L."/>
            <person name="Steele A.D."/>
            <person name="Gui C."/>
            <person name="Meng S."/>
            <person name="Li G."/>
            <person name="Viehrig K."/>
            <person name="Ye F."/>
            <person name="Su P."/>
            <person name="Kiefer A.F."/>
            <person name="Nichols A."/>
            <person name="Cepeda A.J."/>
            <person name="Yan W."/>
            <person name="Fan B."/>
            <person name="Jiang Y."/>
            <person name="Adhikari A."/>
            <person name="Zheng C.-J."/>
            <person name="Schuster L."/>
            <person name="Cowan T.M."/>
            <person name="Smanski M.J."/>
            <person name="Chevrette M.G."/>
            <person name="De Carvalho L.P.S."/>
            <person name="Shen B."/>
        </authorList>
    </citation>
    <scope>NUCLEOTIDE SEQUENCE [LARGE SCALE GENOMIC DNA]</scope>
    <source>
        <strain evidence="1 2">NPDC000634</strain>
    </source>
</reference>
<dbReference type="Proteomes" id="UP001458415">
    <property type="component" value="Unassembled WGS sequence"/>
</dbReference>
<feature type="non-terminal residue" evidence="1">
    <location>
        <position position="142"/>
    </location>
</feature>
<keyword evidence="1" id="KW-0067">ATP-binding</keyword>
<dbReference type="EMBL" id="JBEPCU010002179">
    <property type="protein sequence ID" value="MER6985061.1"/>
    <property type="molecule type" value="Genomic_DNA"/>
</dbReference>
<keyword evidence="1" id="KW-0547">Nucleotide-binding</keyword>
<accession>A0ABV1WLK9</accession>
<protein>
    <submittedName>
        <fullName evidence="1">ATP-dependent helicase</fullName>
    </submittedName>
</protein>
<gene>
    <name evidence="1" type="ORF">ABT317_51050</name>
</gene>
<organism evidence="1 2">
    <name type="scientific">Streptomyces carpinensis</name>
    <dbReference type="NCBI Taxonomy" id="66369"/>
    <lineage>
        <taxon>Bacteria</taxon>
        <taxon>Bacillati</taxon>
        <taxon>Actinomycetota</taxon>
        <taxon>Actinomycetes</taxon>
        <taxon>Kitasatosporales</taxon>
        <taxon>Streptomycetaceae</taxon>
        <taxon>Streptomyces</taxon>
    </lineage>
</organism>
<name>A0ABV1WLK9_9ACTN</name>
<keyword evidence="1" id="KW-0347">Helicase</keyword>